<reference evidence="1 3" key="1">
    <citation type="journal article" date="2015" name="Genome Announc.">
        <title>Expanding the biotechnology potential of lactobacilli through comparative genomics of 213 strains and associated genera.</title>
        <authorList>
            <person name="Sun Z."/>
            <person name="Harris H.M."/>
            <person name="McCann A."/>
            <person name="Guo C."/>
            <person name="Argimon S."/>
            <person name="Zhang W."/>
            <person name="Yang X."/>
            <person name="Jeffery I.B."/>
            <person name="Cooney J.C."/>
            <person name="Kagawa T.F."/>
            <person name="Liu W."/>
            <person name="Song Y."/>
            <person name="Salvetti E."/>
            <person name="Wrobel A."/>
            <person name="Rasinkangas P."/>
            <person name="Parkhill J."/>
            <person name="Rea M.C."/>
            <person name="O'Sullivan O."/>
            <person name="Ritari J."/>
            <person name="Douillard F.P."/>
            <person name="Paul Ross R."/>
            <person name="Yang R."/>
            <person name="Briner A.E."/>
            <person name="Felis G.E."/>
            <person name="de Vos W.M."/>
            <person name="Barrangou R."/>
            <person name="Klaenhammer T.R."/>
            <person name="Caufield P.W."/>
            <person name="Cui Y."/>
            <person name="Zhang H."/>
            <person name="O'Toole P.W."/>
        </authorList>
    </citation>
    <scope>NUCLEOTIDE SEQUENCE [LARGE SCALE GENOMIC DNA]</scope>
    <source>
        <strain evidence="1 3">DSM 18001</strain>
    </source>
</reference>
<gene>
    <name evidence="2" type="ORF">FEZ51_09505</name>
    <name evidence="1" type="ORF">IV81_GL001330</name>
</gene>
<evidence type="ECO:0000313" key="4">
    <source>
        <dbReference type="Proteomes" id="UP000305541"/>
    </source>
</evidence>
<dbReference type="Proteomes" id="UP000305541">
    <property type="component" value="Unassembled WGS sequence"/>
</dbReference>
<proteinExistence type="predicted"/>
<dbReference type="OrthoDB" id="2248596at2"/>
<comment type="caution">
    <text evidence="1">The sequence shown here is derived from an EMBL/GenBank/DDBJ whole genome shotgun (WGS) entry which is preliminary data.</text>
</comment>
<dbReference type="RefSeq" id="WP_057802136.1">
    <property type="nucleotide sequence ID" value="NZ_JQBX01000005.1"/>
</dbReference>
<keyword evidence="3" id="KW-1185">Reference proteome</keyword>
<dbReference type="Proteomes" id="UP000051859">
    <property type="component" value="Unassembled WGS sequence"/>
</dbReference>
<evidence type="ECO:0000313" key="2">
    <source>
        <dbReference type="EMBL" id="TLQ03418.1"/>
    </source>
</evidence>
<accession>A0A0R2L3N8</accession>
<name>A0A0R2L3N8_9LACO</name>
<reference evidence="2 4" key="2">
    <citation type="submission" date="2019-05" db="EMBL/GenBank/DDBJ databases">
        <title>The metagenome of a microbial culture collection derived from dairy environment covers the genomic content of the human microbiome.</title>
        <authorList>
            <person name="Roder T."/>
            <person name="Wuthrich D."/>
            <person name="Sattari Z."/>
            <person name="Von Ah U."/>
            <person name="Bar C."/>
            <person name="Ronchi F."/>
            <person name="Macpherson A.J."/>
            <person name="Ganal-Vonarburg S.C."/>
            <person name="Bruggmann R."/>
            <person name="Vergeres G."/>
        </authorList>
    </citation>
    <scope>NUCLEOTIDE SEQUENCE [LARGE SCALE GENOMIC DNA]</scope>
    <source>
        <strain evidence="2 4">FAM 18815</strain>
    </source>
</reference>
<dbReference type="PATRIC" id="fig|331679.3.peg.1362"/>
<sequence length="91" mass="10774">MNYSEFQFVQLWDGRMGTIVKVLSSGYMIEDNFWGWLKMKNGEDPNHYIYPPVDIEKTFTVLDEEIEGEAQMAEEVFEFRYKMMESALGNK</sequence>
<evidence type="ECO:0000313" key="1">
    <source>
        <dbReference type="EMBL" id="KRN94406.1"/>
    </source>
</evidence>
<dbReference type="EMBL" id="JQBX01000005">
    <property type="protein sequence ID" value="KRN94406.1"/>
    <property type="molecule type" value="Genomic_DNA"/>
</dbReference>
<protein>
    <submittedName>
        <fullName evidence="1">Uncharacterized protein</fullName>
    </submittedName>
</protein>
<evidence type="ECO:0000313" key="3">
    <source>
        <dbReference type="Proteomes" id="UP000051859"/>
    </source>
</evidence>
<dbReference type="AlphaFoldDB" id="A0A0R2L3N8"/>
<organism evidence="1 3">
    <name type="scientific">Pediococcus stilesii</name>
    <dbReference type="NCBI Taxonomy" id="331679"/>
    <lineage>
        <taxon>Bacteria</taxon>
        <taxon>Bacillati</taxon>
        <taxon>Bacillota</taxon>
        <taxon>Bacilli</taxon>
        <taxon>Lactobacillales</taxon>
        <taxon>Lactobacillaceae</taxon>
        <taxon>Pediococcus</taxon>
    </lineage>
</organism>
<dbReference type="EMBL" id="VBTH01000024">
    <property type="protein sequence ID" value="TLQ03418.1"/>
    <property type="molecule type" value="Genomic_DNA"/>
</dbReference>